<organism evidence="4 5">
    <name type="scientific">Penicillium atrosanguineum</name>
    <dbReference type="NCBI Taxonomy" id="1132637"/>
    <lineage>
        <taxon>Eukaryota</taxon>
        <taxon>Fungi</taxon>
        <taxon>Dikarya</taxon>
        <taxon>Ascomycota</taxon>
        <taxon>Pezizomycotina</taxon>
        <taxon>Eurotiomycetes</taxon>
        <taxon>Eurotiomycetidae</taxon>
        <taxon>Eurotiales</taxon>
        <taxon>Aspergillaceae</taxon>
        <taxon>Penicillium</taxon>
    </lineage>
</organism>
<comment type="similarity">
    <text evidence="1">Belongs to the peptidase S33 family. ABHD4/ABHD5 subfamily.</text>
</comment>
<dbReference type="PANTHER" id="PTHR42886">
    <property type="entry name" value="RE40534P-RELATED"/>
    <property type="match status" value="1"/>
</dbReference>
<evidence type="ECO:0000313" key="5">
    <source>
        <dbReference type="Proteomes" id="UP001147746"/>
    </source>
</evidence>
<name>A0A9W9PR81_9EURO</name>
<dbReference type="PANTHER" id="PTHR42886:SF29">
    <property type="entry name" value="PUMMELIG, ISOFORM A"/>
    <property type="match status" value="1"/>
</dbReference>
<keyword evidence="2" id="KW-0812">Transmembrane</keyword>
<accession>A0A9W9PR81</accession>
<keyword evidence="2" id="KW-0472">Membrane</keyword>
<dbReference type="InterPro" id="IPR029058">
    <property type="entry name" value="AB_hydrolase_fold"/>
</dbReference>
<feature type="transmembrane region" description="Helical" evidence="2">
    <location>
        <begin position="47"/>
        <end position="76"/>
    </location>
</feature>
<keyword evidence="2" id="KW-1133">Transmembrane helix</keyword>
<dbReference type="SUPFAM" id="SSF53474">
    <property type="entry name" value="alpha/beta-Hydrolases"/>
    <property type="match status" value="1"/>
</dbReference>
<comment type="caution">
    <text evidence="4">The sequence shown here is derived from an EMBL/GenBank/DDBJ whole genome shotgun (WGS) entry which is preliminary data.</text>
</comment>
<proteinExistence type="inferred from homology"/>
<dbReference type="GO" id="GO:0017000">
    <property type="term" value="P:antibiotic biosynthetic process"/>
    <property type="evidence" value="ECO:0007669"/>
    <property type="project" value="UniProtKB-ARBA"/>
</dbReference>
<protein>
    <submittedName>
        <fullName evidence="4">Alpha/beta-hydrolase</fullName>
    </submittedName>
</protein>
<dbReference type="Proteomes" id="UP001147746">
    <property type="component" value="Unassembled WGS sequence"/>
</dbReference>
<reference evidence="4" key="1">
    <citation type="submission" date="2022-12" db="EMBL/GenBank/DDBJ databases">
        <authorList>
            <person name="Petersen C."/>
        </authorList>
    </citation>
    <scope>NUCLEOTIDE SEQUENCE</scope>
    <source>
        <strain evidence="4">IBT 21472</strain>
    </source>
</reference>
<dbReference type="Gene3D" id="3.40.50.1820">
    <property type="entry name" value="alpha/beta hydrolase"/>
    <property type="match status" value="1"/>
</dbReference>
<reference evidence="4" key="2">
    <citation type="journal article" date="2023" name="IMA Fungus">
        <title>Comparative genomic study of the Penicillium genus elucidates a diverse pangenome and 15 lateral gene transfer events.</title>
        <authorList>
            <person name="Petersen C."/>
            <person name="Sorensen T."/>
            <person name="Nielsen M.R."/>
            <person name="Sondergaard T.E."/>
            <person name="Sorensen J.L."/>
            <person name="Fitzpatrick D.A."/>
            <person name="Frisvad J.C."/>
            <person name="Nielsen K.L."/>
        </authorList>
    </citation>
    <scope>NUCLEOTIDE SEQUENCE</scope>
    <source>
        <strain evidence="4">IBT 21472</strain>
    </source>
</reference>
<keyword evidence="5" id="KW-1185">Reference proteome</keyword>
<evidence type="ECO:0000259" key="3">
    <source>
        <dbReference type="Pfam" id="PF12697"/>
    </source>
</evidence>
<dbReference type="EMBL" id="JAPZBO010000008">
    <property type="protein sequence ID" value="KAJ5307542.1"/>
    <property type="molecule type" value="Genomic_DNA"/>
</dbReference>
<sequence>MHLPKGYREFGELGEFRAYQKFPCHTYENGELYMPMLHIAQFVYNQLLIFLVLYPYAVMHASFLLLAISAAGSWALPSSRASCRELNIPIPVTVPRFIINATVENDWDVVDLVFNLTRRDLGTSADPLSLLNYVTADEENTYMIGATLCGTGETMLVLTHGILESKLYWDPSLPGAGKYSFIDAAVKAGYSVLSYDRIGVGSSSKVNGLTDAQFQVETAVLNKIVEYARKIPHISKVALIGHSYGSYISSASASQVDVDALVLTGFTGTFTYFGPFLAGSNLRVANTLDAARWGDLDSAYISTADLYSETYIYFASPYFDHSIAKWAFEVSTQPFAVGELPSLLNTTLDYTSITAPVYILQGQYDVSACGGNCVGLLDATAAMFPGSKAVEWVDDLPAGHSLNLHKVAPKAFKMIFDFLSAQGV</sequence>
<dbReference type="GO" id="GO:0072330">
    <property type="term" value="P:monocarboxylic acid biosynthetic process"/>
    <property type="evidence" value="ECO:0007669"/>
    <property type="project" value="UniProtKB-ARBA"/>
</dbReference>
<evidence type="ECO:0000256" key="2">
    <source>
        <dbReference type="SAM" id="Phobius"/>
    </source>
</evidence>
<evidence type="ECO:0000256" key="1">
    <source>
        <dbReference type="ARBA" id="ARBA00038097"/>
    </source>
</evidence>
<dbReference type="InterPro" id="IPR000073">
    <property type="entry name" value="AB_hydrolase_1"/>
</dbReference>
<gene>
    <name evidence="4" type="ORF">N7476_008198</name>
</gene>
<dbReference type="Pfam" id="PF12697">
    <property type="entry name" value="Abhydrolase_6"/>
    <property type="match status" value="1"/>
</dbReference>
<evidence type="ECO:0000313" key="4">
    <source>
        <dbReference type="EMBL" id="KAJ5307542.1"/>
    </source>
</evidence>
<dbReference type="AlphaFoldDB" id="A0A9W9PR81"/>
<feature type="domain" description="AB hydrolase-1" evidence="3">
    <location>
        <begin position="156"/>
        <end position="405"/>
    </location>
</feature>